<dbReference type="AlphaFoldDB" id="A0A916NJ93"/>
<keyword evidence="4" id="KW-0032">Aminotransferase</keyword>
<evidence type="ECO:0000313" key="5">
    <source>
        <dbReference type="Proteomes" id="UP000693672"/>
    </source>
</evidence>
<dbReference type="InterPro" id="IPR000653">
    <property type="entry name" value="DegT/StrS_aminotransferase"/>
</dbReference>
<comment type="similarity">
    <text evidence="2 3">Belongs to the DegT/DnrJ/EryC1 family.</text>
</comment>
<accession>A0A916NJ93</accession>
<gene>
    <name evidence="4" type="primary">desV</name>
    <name evidence="4" type="ORF">PAESOLCIP111_02563</name>
</gene>
<dbReference type="EC" id="2.6.1.106" evidence="4"/>
<dbReference type="RefSeq" id="WP_218092343.1">
    <property type="nucleotide sequence ID" value="NZ_CAJVAS010000009.1"/>
</dbReference>
<reference evidence="4" key="1">
    <citation type="submission" date="2021-06" db="EMBL/GenBank/DDBJ databases">
        <authorList>
            <person name="Criscuolo A."/>
        </authorList>
    </citation>
    <scope>NUCLEOTIDE SEQUENCE</scope>
    <source>
        <strain evidence="4">CIP111600</strain>
    </source>
</reference>
<keyword evidence="5" id="KW-1185">Reference proteome</keyword>
<proteinExistence type="inferred from homology"/>
<dbReference type="EMBL" id="CAJVAS010000009">
    <property type="protein sequence ID" value="CAG7623790.1"/>
    <property type="molecule type" value="Genomic_DNA"/>
</dbReference>
<dbReference type="Pfam" id="PF01041">
    <property type="entry name" value="DegT_DnrJ_EryC1"/>
    <property type="match status" value="1"/>
</dbReference>
<comment type="caution">
    <text evidence="4">The sequence shown here is derived from an EMBL/GenBank/DDBJ whole genome shotgun (WGS) entry which is preliminary data.</text>
</comment>
<dbReference type="PIRSF" id="PIRSF000390">
    <property type="entry name" value="PLP_StrS"/>
    <property type="match status" value="1"/>
</dbReference>
<dbReference type="FunFam" id="3.40.640.10:FF:000089">
    <property type="entry name" value="Aminotransferase, DegT/DnrJ/EryC1/StrS family"/>
    <property type="match status" value="1"/>
</dbReference>
<organism evidence="4 5">
    <name type="scientific">Paenibacillus solanacearum</name>
    <dbReference type="NCBI Taxonomy" id="2048548"/>
    <lineage>
        <taxon>Bacteria</taxon>
        <taxon>Bacillati</taxon>
        <taxon>Bacillota</taxon>
        <taxon>Bacilli</taxon>
        <taxon>Bacillales</taxon>
        <taxon>Paenibacillaceae</taxon>
        <taxon>Paenibacillus</taxon>
    </lineage>
</organism>
<protein>
    <submittedName>
        <fullName evidence="4">dTDP-3-amino-3,4,6-trideoxy-alpha-D-glucose transaminase</fullName>
        <ecNumber evidence="4">2.6.1.106</ecNumber>
    </submittedName>
</protein>
<evidence type="ECO:0000256" key="3">
    <source>
        <dbReference type="RuleBase" id="RU004508"/>
    </source>
</evidence>
<keyword evidence="1 3" id="KW-0663">Pyridoxal phosphate</keyword>
<dbReference type="Proteomes" id="UP000693672">
    <property type="component" value="Unassembled WGS sequence"/>
</dbReference>
<dbReference type="CDD" id="cd00616">
    <property type="entry name" value="AHBA_syn"/>
    <property type="match status" value="1"/>
</dbReference>
<name>A0A916NJ93_9BACL</name>
<evidence type="ECO:0000256" key="2">
    <source>
        <dbReference type="ARBA" id="ARBA00037999"/>
    </source>
</evidence>
<evidence type="ECO:0000256" key="1">
    <source>
        <dbReference type="ARBA" id="ARBA00022898"/>
    </source>
</evidence>
<dbReference type="GO" id="GO:0008483">
    <property type="term" value="F:transaminase activity"/>
    <property type="evidence" value="ECO:0007669"/>
    <property type="project" value="UniProtKB-KW"/>
</dbReference>
<evidence type="ECO:0000313" key="4">
    <source>
        <dbReference type="EMBL" id="CAG7623790.1"/>
    </source>
</evidence>
<sequence length="370" mass="40860">MIELVPLQRQFQSIRQEMLQALADTIDSGKYILGPNVQRLEQEIADYLQVDHAIGVANGTDALVLVLDACGIGPGDEVITSPFTFFASAEAVSRVGAIPVFADIDPQSYCLDPVRVEEKITPATKAIIPVHIFGQPADMDEMMRIAEKHGLIVIEDACQAFGAEYKGRRAGSLGHAACFSFFPTKNLGTIGDGGLIATSDERMAERIRTLRQHGSRQKYYHSEIGYNSRLDELHAAIVRIGLTKIDDWNGERIRLAGRYRAAFANAPHVRVAEEKPDRTHIYHLFCIESDQRDVLQQALAGRDIHSGVYYPLPLHLQAAYAHLGYRPGDLPVSERLSERILALPMSAFLYDSEQDRVIEAIAAAQGDVAP</sequence>
<dbReference type="GO" id="GO:0030170">
    <property type="term" value="F:pyridoxal phosphate binding"/>
    <property type="evidence" value="ECO:0007669"/>
    <property type="project" value="TreeGrafter"/>
</dbReference>
<keyword evidence="4" id="KW-0808">Transferase</keyword>
<dbReference type="GO" id="GO:0000271">
    <property type="term" value="P:polysaccharide biosynthetic process"/>
    <property type="evidence" value="ECO:0007669"/>
    <property type="project" value="TreeGrafter"/>
</dbReference>
<dbReference type="PANTHER" id="PTHR30244">
    <property type="entry name" value="TRANSAMINASE"/>
    <property type="match status" value="1"/>
</dbReference>
<dbReference type="PANTHER" id="PTHR30244:SF36">
    <property type="entry name" value="3-OXO-GLUCOSE-6-PHOSPHATE:GLUTAMATE AMINOTRANSFERASE"/>
    <property type="match status" value="1"/>
</dbReference>